<dbReference type="EMBL" id="KB822723">
    <property type="protein sequence ID" value="ETN37659.1"/>
    <property type="molecule type" value="Genomic_DNA"/>
</dbReference>
<feature type="compositionally biased region" description="Acidic residues" evidence="1">
    <location>
        <begin position="337"/>
        <end position="346"/>
    </location>
</feature>
<dbReference type="VEuPathDB" id="FungiDB:HMPREF1541_07282"/>
<dbReference type="OrthoDB" id="5375264at2759"/>
<keyword evidence="3" id="KW-1185">Reference proteome</keyword>
<sequence>MNIVVPYGQHSDLMQLPSATTPARRPQQGAHAPSPAPERLHTPVVTPKEDSPRPAVRRSRTKRKATPILVFDDPNDEDYEESPKKKPRKTYIYDSEGAIDAEIGSSSSEDVKLAPERKHQRKLKYTKVSRKSPSNTPAPRKCGTSDARRKSEQASNLLKRKGKGRPIPKHVEDCDEADLMMWQWKQNGRSWKEIRAEHIRIVGVEPGRSSLSVRLAKMEDNFIDNGCANDLMLLKYKEQVENELEVLKWQKISAKMKKEAAVDMSAEAIRKRYQLLKESGWRVGSKLLDKDGHKAEAEDESKHSLADSNEHPRGIGPDGEGVSVDEKPHRTSLVDYSSDEDNGYGG</sequence>
<dbReference type="STRING" id="1220924.W2RPJ9"/>
<feature type="compositionally biased region" description="Basic residues" evidence="1">
    <location>
        <begin position="55"/>
        <end position="65"/>
    </location>
</feature>
<proteinExistence type="predicted"/>
<feature type="compositionally biased region" description="Basic residues" evidence="1">
    <location>
        <begin position="118"/>
        <end position="130"/>
    </location>
</feature>
<feature type="compositionally biased region" description="Basic residues" evidence="1">
    <location>
        <begin position="158"/>
        <end position="168"/>
    </location>
</feature>
<protein>
    <submittedName>
        <fullName evidence="2">Uncharacterized protein</fullName>
    </submittedName>
</protein>
<feature type="region of interest" description="Disordered" evidence="1">
    <location>
        <begin position="1"/>
        <end position="170"/>
    </location>
</feature>
<dbReference type="Proteomes" id="UP000030752">
    <property type="component" value="Unassembled WGS sequence"/>
</dbReference>
<dbReference type="RefSeq" id="XP_008719828.1">
    <property type="nucleotide sequence ID" value="XM_008721606.1"/>
</dbReference>
<gene>
    <name evidence="2" type="ORF">HMPREF1541_07282</name>
</gene>
<dbReference type="AlphaFoldDB" id="W2RPJ9"/>
<evidence type="ECO:0000313" key="2">
    <source>
        <dbReference type="EMBL" id="ETN37659.1"/>
    </source>
</evidence>
<evidence type="ECO:0000313" key="3">
    <source>
        <dbReference type="Proteomes" id="UP000030752"/>
    </source>
</evidence>
<accession>W2RPJ9</accession>
<dbReference type="GeneID" id="19974621"/>
<dbReference type="InParanoid" id="W2RPJ9"/>
<reference evidence="2 3" key="1">
    <citation type="submission" date="2013-03" db="EMBL/GenBank/DDBJ databases">
        <title>The Genome Sequence of Phialophora europaea CBS 101466.</title>
        <authorList>
            <consortium name="The Broad Institute Genomics Platform"/>
            <person name="Cuomo C."/>
            <person name="de Hoog S."/>
            <person name="Gorbushina A."/>
            <person name="Walker B."/>
            <person name="Young S.K."/>
            <person name="Zeng Q."/>
            <person name="Gargeya S."/>
            <person name="Fitzgerald M."/>
            <person name="Haas B."/>
            <person name="Abouelleil A."/>
            <person name="Allen A.W."/>
            <person name="Alvarado L."/>
            <person name="Arachchi H.M."/>
            <person name="Berlin A.M."/>
            <person name="Chapman S.B."/>
            <person name="Gainer-Dewar J."/>
            <person name="Goldberg J."/>
            <person name="Griggs A."/>
            <person name="Gujja S."/>
            <person name="Hansen M."/>
            <person name="Howarth C."/>
            <person name="Imamovic A."/>
            <person name="Ireland A."/>
            <person name="Larimer J."/>
            <person name="McCowan C."/>
            <person name="Murphy C."/>
            <person name="Pearson M."/>
            <person name="Poon T.W."/>
            <person name="Priest M."/>
            <person name="Roberts A."/>
            <person name="Saif S."/>
            <person name="Shea T."/>
            <person name="Sisk P."/>
            <person name="Sykes S."/>
            <person name="Wortman J."/>
            <person name="Nusbaum C."/>
            <person name="Birren B."/>
        </authorList>
    </citation>
    <scope>NUCLEOTIDE SEQUENCE [LARGE SCALE GENOMIC DNA]</scope>
    <source>
        <strain evidence="2 3">CBS 101466</strain>
    </source>
</reference>
<organism evidence="2 3">
    <name type="scientific">Cyphellophora europaea (strain CBS 101466)</name>
    <name type="common">Phialophora europaea</name>
    <dbReference type="NCBI Taxonomy" id="1220924"/>
    <lineage>
        <taxon>Eukaryota</taxon>
        <taxon>Fungi</taxon>
        <taxon>Dikarya</taxon>
        <taxon>Ascomycota</taxon>
        <taxon>Pezizomycotina</taxon>
        <taxon>Eurotiomycetes</taxon>
        <taxon>Chaetothyriomycetidae</taxon>
        <taxon>Chaetothyriales</taxon>
        <taxon>Cyphellophoraceae</taxon>
        <taxon>Cyphellophora</taxon>
    </lineage>
</organism>
<evidence type="ECO:0000256" key="1">
    <source>
        <dbReference type="SAM" id="MobiDB-lite"/>
    </source>
</evidence>
<dbReference type="HOGENOM" id="CLU_801723_0_0_1"/>
<feature type="region of interest" description="Disordered" evidence="1">
    <location>
        <begin position="292"/>
        <end position="346"/>
    </location>
</feature>
<dbReference type="eggNOG" id="ENOG502SZT9">
    <property type="taxonomic scope" value="Eukaryota"/>
</dbReference>
<name>W2RPJ9_CYPE1</name>
<feature type="compositionally biased region" description="Basic and acidic residues" evidence="1">
    <location>
        <begin position="292"/>
        <end position="313"/>
    </location>
</feature>